<dbReference type="KEGG" id="niy:FQ775_17225"/>
<reference evidence="3" key="1">
    <citation type="submission" date="2020-04" db="EMBL/GenBank/DDBJ databases">
        <title>Nitratireductor sp. nov. isolated from mangrove soil.</title>
        <authorList>
            <person name="Ye Y."/>
        </authorList>
    </citation>
    <scope>NUCLEOTIDE SEQUENCE</scope>
    <source>
        <strain evidence="3">SY7</strain>
    </source>
</reference>
<accession>A0A5B8L2G0</accession>
<keyword evidence="4" id="KW-1185">Reference proteome</keyword>
<name>A0A5B8L2G0_9HYPH</name>
<dbReference type="OrthoDB" id="9807535at2"/>
<dbReference type="PANTHER" id="PTHR35174">
    <property type="entry name" value="BLL7171 PROTEIN-RELATED"/>
    <property type="match status" value="1"/>
</dbReference>
<sequence>MLFALLCYGSEAASADEATVRAVIGRHKVTENCLAAEGQLGPNLRLMPTTAAVTVRSGTKLSVLDGPFSETKEVLLGLWIFDCKNLDEAIGLAQEFASHQAGGALELRPICEYDPGVLTGDR</sequence>
<dbReference type="EMBL" id="CP042301">
    <property type="protein sequence ID" value="QDZ01979.1"/>
    <property type="molecule type" value="Genomic_DNA"/>
</dbReference>
<dbReference type="Pfam" id="PF03795">
    <property type="entry name" value="YCII"/>
    <property type="match status" value="1"/>
</dbReference>
<organism evidence="3 4">
    <name type="scientific">Nitratireductor mangrovi</name>
    <dbReference type="NCBI Taxonomy" id="2599600"/>
    <lineage>
        <taxon>Bacteria</taxon>
        <taxon>Pseudomonadati</taxon>
        <taxon>Pseudomonadota</taxon>
        <taxon>Alphaproteobacteria</taxon>
        <taxon>Hyphomicrobiales</taxon>
        <taxon>Phyllobacteriaceae</taxon>
        <taxon>Nitratireductor</taxon>
    </lineage>
</organism>
<protein>
    <submittedName>
        <fullName evidence="3">YciI family protein</fullName>
    </submittedName>
</protein>
<dbReference type="InterPro" id="IPR005545">
    <property type="entry name" value="YCII"/>
</dbReference>
<dbReference type="Proteomes" id="UP000321389">
    <property type="component" value="Chromosome"/>
</dbReference>
<feature type="domain" description="YCII-related" evidence="2">
    <location>
        <begin position="1"/>
        <end position="112"/>
    </location>
</feature>
<gene>
    <name evidence="3" type="ORF">FQ775_17225</name>
</gene>
<dbReference type="AlphaFoldDB" id="A0A5B8L2G0"/>
<dbReference type="SUPFAM" id="SSF54909">
    <property type="entry name" value="Dimeric alpha+beta barrel"/>
    <property type="match status" value="1"/>
</dbReference>
<evidence type="ECO:0000313" key="3">
    <source>
        <dbReference type="EMBL" id="QDZ01979.1"/>
    </source>
</evidence>
<proteinExistence type="inferred from homology"/>
<dbReference type="PANTHER" id="PTHR35174:SF3">
    <property type="entry name" value="BLL7171 PROTEIN"/>
    <property type="match status" value="1"/>
</dbReference>
<comment type="similarity">
    <text evidence="1">Belongs to the YciI family.</text>
</comment>
<evidence type="ECO:0000256" key="1">
    <source>
        <dbReference type="ARBA" id="ARBA00007689"/>
    </source>
</evidence>
<evidence type="ECO:0000313" key="4">
    <source>
        <dbReference type="Proteomes" id="UP000321389"/>
    </source>
</evidence>
<dbReference type="Gene3D" id="3.30.70.1060">
    <property type="entry name" value="Dimeric alpha+beta barrel"/>
    <property type="match status" value="1"/>
</dbReference>
<dbReference type="InterPro" id="IPR011008">
    <property type="entry name" value="Dimeric_a/b-barrel"/>
</dbReference>
<dbReference type="RefSeq" id="WP_146300620.1">
    <property type="nucleotide sequence ID" value="NZ_CP042301.2"/>
</dbReference>
<evidence type="ECO:0000259" key="2">
    <source>
        <dbReference type="Pfam" id="PF03795"/>
    </source>
</evidence>